<keyword evidence="1" id="KW-0472">Membrane</keyword>
<accession>A0ABS7RI99</accession>
<reference evidence="2 3" key="1">
    <citation type="submission" date="2021-08" db="EMBL/GenBank/DDBJ databases">
        <title>Nocardioides bacterium WL0053 sp. nov., isolated from the sediment.</title>
        <authorList>
            <person name="Wang L."/>
            <person name="Zhang D."/>
            <person name="Zhang A."/>
        </authorList>
    </citation>
    <scope>NUCLEOTIDE SEQUENCE [LARGE SCALE GENOMIC DNA]</scope>
    <source>
        <strain evidence="2 3">WL0053</strain>
    </source>
</reference>
<protein>
    <submittedName>
        <fullName evidence="2">Uncharacterized protein</fullName>
    </submittedName>
</protein>
<dbReference type="Proteomes" id="UP000754710">
    <property type="component" value="Unassembled WGS sequence"/>
</dbReference>
<gene>
    <name evidence="2" type="ORF">K1X13_01700</name>
</gene>
<dbReference type="RefSeq" id="WP_221023313.1">
    <property type="nucleotide sequence ID" value="NZ_JAIEZQ010000001.1"/>
</dbReference>
<feature type="transmembrane region" description="Helical" evidence="1">
    <location>
        <begin position="6"/>
        <end position="27"/>
    </location>
</feature>
<evidence type="ECO:0000256" key="1">
    <source>
        <dbReference type="SAM" id="Phobius"/>
    </source>
</evidence>
<dbReference type="EMBL" id="JAIEZQ010000001">
    <property type="protein sequence ID" value="MBY9073525.1"/>
    <property type="molecule type" value="Genomic_DNA"/>
</dbReference>
<evidence type="ECO:0000313" key="2">
    <source>
        <dbReference type="EMBL" id="MBY9073525.1"/>
    </source>
</evidence>
<comment type="caution">
    <text evidence="2">The sequence shown here is derived from an EMBL/GenBank/DDBJ whole genome shotgun (WGS) entry which is preliminary data.</text>
</comment>
<feature type="transmembrane region" description="Helical" evidence="1">
    <location>
        <begin position="63"/>
        <end position="84"/>
    </location>
</feature>
<keyword evidence="1" id="KW-0812">Transmembrane</keyword>
<organism evidence="2 3">
    <name type="scientific">Nocardioides jiangsuensis</name>
    <dbReference type="NCBI Taxonomy" id="2866161"/>
    <lineage>
        <taxon>Bacteria</taxon>
        <taxon>Bacillati</taxon>
        <taxon>Actinomycetota</taxon>
        <taxon>Actinomycetes</taxon>
        <taxon>Propionibacteriales</taxon>
        <taxon>Nocardioidaceae</taxon>
        <taxon>Nocardioides</taxon>
    </lineage>
</organism>
<sequence length="87" mass="9502">MTAWLVELATSVPAVVTAAAVAVFLLYRDMVQRELDPQHLSTAHETPEADTPMPPERPVTGAYRWWGIVATAVFVVLVALRFLVLGA</sequence>
<keyword evidence="3" id="KW-1185">Reference proteome</keyword>
<name>A0ABS7RI99_9ACTN</name>
<proteinExistence type="predicted"/>
<keyword evidence="1" id="KW-1133">Transmembrane helix</keyword>
<evidence type="ECO:0000313" key="3">
    <source>
        <dbReference type="Proteomes" id="UP000754710"/>
    </source>
</evidence>